<dbReference type="Proteomes" id="UP000038040">
    <property type="component" value="Unplaced"/>
</dbReference>
<protein>
    <submittedName>
        <fullName evidence="2 5">Uncharacterized protein</fullName>
    </submittedName>
</protein>
<reference evidence="2 4" key="2">
    <citation type="submission" date="2018-11" db="EMBL/GenBank/DDBJ databases">
        <authorList>
            <consortium name="Pathogen Informatics"/>
        </authorList>
    </citation>
    <scope>NUCLEOTIDE SEQUENCE [LARGE SCALE GENOMIC DNA]</scope>
</reference>
<accession>A0A0N4UEP4</accession>
<reference evidence="5" key="1">
    <citation type="submission" date="2017-02" db="UniProtKB">
        <authorList>
            <consortium name="WormBaseParasite"/>
        </authorList>
    </citation>
    <scope>IDENTIFICATION</scope>
</reference>
<sequence length="312" mass="37392">MLLTNQRPQSYQPRVITSQPSPVGRANGSKHQNYFSERRHNLPYRSRSLDTEQRYIDDDFNYDDDDDWRHIKNVVQNTTKRVYNYQPYISSQATGVRPRVYLNEFYYRQNKPSPRFVDESEWYALDRSIQNYRDEMKVKPKYFSPNRTSGSSPKSDAFFKRPLRVTSFLDRGRTVMRPLTPVIRLSDKRKDNLIRRHSVDYIPSSMEYRRINQGEIVADGRNSYYPRCYDARVHTGNMDNIYYQQENASRSPRTIDAFKNERSIFNRQYGEQRFYKIHCCCFSFRWPPCVFEEVAPPQPISFNILVAIKFFF</sequence>
<evidence type="ECO:0000313" key="5">
    <source>
        <dbReference type="WBParaSite" id="DME_0000586001-mRNA-1"/>
    </source>
</evidence>
<proteinExistence type="predicted"/>
<organism evidence="3 5">
    <name type="scientific">Dracunculus medinensis</name>
    <name type="common">Guinea worm</name>
    <dbReference type="NCBI Taxonomy" id="318479"/>
    <lineage>
        <taxon>Eukaryota</taxon>
        <taxon>Metazoa</taxon>
        <taxon>Ecdysozoa</taxon>
        <taxon>Nematoda</taxon>
        <taxon>Chromadorea</taxon>
        <taxon>Rhabditida</taxon>
        <taxon>Spirurina</taxon>
        <taxon>Dracunculoidea</taxon>
        <taxon>Dracunculidae</taxon>
        <taxon>Dracunculus</taxon>
    </lineage>
</organism>
<feature type="region of interest" description="Disordered" evidence="1">
    <location>
        <begin position="1"/>
        <end position="36"/>
    </location>
</feature>
<dbReference type="WBParaSite" id="DME_0000586001-mRNA-1">
    <property type="protein sequence ID" value="DME_0000586001-mRNA-1"/>
    <property type="gene ID" value="DME_0000586001"/>
</dbReference>
<dbReference type="EMBL" id="UYYG01001181">
    <property type="protein sequence ID" value="VDN59411.1"/>
    <property type="molecule type" value="Genomic_DNA"/>
</dbReference>
<dbReference type="Proteomes" id="UP000274756">
    <property type="component" value="Unassembled WGS sequence"/>
</dbReference>
<evidence type="ECO:0000313" key="3">
    <source>
        <dbReference type="Proteomes" id="UP000038040"/>
    </source>
</evidence>
<keyword evidence="4" id="KW-1185">Reference proteome</keyword>
<evidence type="ECO:0000313" key="4">
    <source>
        <dbReference type="Proteomes" id="UP000274756"/>
    </source>
</evidence>
<gene>
    <name evidence="2" type="ORF">DME_LOCUS9384</name>
</gene>
<dbReference type="OrthoDB" id="5826231at2759"/>
<dbReference type="AlphaFoldDB" id="A0A0N4UEP4"/>
<name>A0A0N4UEP4_DRAME</name>
<feature type="compositionally biased region" description="Polar residues" evidence="1">
    <location>
        <begin position="1"/>
        <end position="21"/>
    </location>
</feature>
<evidence type="ECO:0000313" key="2">
    <source>
        <dbReference type="EMBL" id="VDN59411.1"/>
    </source>
</evidence>
<evidence type="ECO:0000256" key="1">
    <source>
        <dbReference type="SAM" id="MobiDB-lite"/>
    </source>
</evidence>